<dbReference type="AlphaFoldDB" id="A0A2R9ST47"/>
<dbReference type="Proteomes" id="UP000003094">
    <property type="component" value="Unassembled WGS sequence"/>
</dbReference>
<organism evidence="2 3">
    <name type="scientific">Paenibacillus vortex V453</name>
    <dbReference type="NCBI Taxonomy" id="715225"/>
    <lineage>
        <taxon>Bacteria</taxon>
        <taxon>Bacillati</taxon>
        <taxon>Bacillota</taxon>
        <taxon>Bacilli</taxon>
        <taxon>Bacillales</taxon>
        <taxon>Paenibacillaceae</taxon>
        <taxon>Paenibacillus</taxon>
    </lineage>
</organism>
<dbReference type="KEGG" id="pvo:PVOR_19114"/>
<keyword evidence="1" id="KW-0812">Transmembrane</keyword>
<name>A0A2R9ST47_9BACL</name>
<evidence type="ECO:0000256" key="1">
    <source>
        <dbReference type="SAM" id="Phobius"/>
    </source>
</evidence>
<reference evidence="2 3" key="1">
    <citation type="journal article" date="2010" name="BMC Genomics">
        <title>Genome sequence of the pattern forming Paenibacillus vortex bacterium reveals potential for thriving in complex environments.</title>
        <authorList>
            <person name="Sirota-Madi A."/>
            <person name="Olender T."/>
            <person name="Helman Y."/>
            <person name="Ingham C."/>
            <person name="Brainis I."/>
            <person name="Roth D."/>
            <person name="Hagi E."/>
            <person name="Brodsky L."/>
            <person name="Leshkowitz D."/>
            <person name="Galatenko V."/>
            <person name="Nikolaev V."/>
            <person name="Mugasimangalam R.C."/>
            <person name="Bransburg-Zabary S."/>
            <person name="Gutnick D.L."/>
            <person name="Lancet D."/>
            <person name="Ben-Jacob E."/>
        </authorList>
    </citation>
    <scope>NUCLEOTIDE SEQUENCE [LARGE SCALE GENOMIC DNA]</scope>
    <source>
        <strain evidence="2 3">V453</strain>
    </source>
</reference>
<accession>A0A2R9ST47</accession>
<protein>
    <submittedName>
        <fullName evidence="2">Uncharacterized protein</fullName>
    </submittedName>
</protein>
<dbReference type="EMBL" id="ADHJ01000031">
    <property type="protein sequence ID" value="EFU40522.1"/>
    <property type="molecule type" value="Genomic_DNA"/>
</dbReference>
<feature type="transmembrane region" description="Helical" evidence="1">
    <location>
        <begin position="28"/>
        <end position="50"/>
    </location>
</feature>
<keyword evidence="1" id="KW-0472">Membrane</keyword>
<gene>
    <name evidence="2" type="ORF">PVOR_19114</name>
</gene>
<evidence type="ECO:0000313" key="2">
    <source>
        <dbReference type="EMBL" id="EFU40522.1"/>
    </source>
</evidence>
<keyword evidence="3" id="KW-1185">Reference proteome</keyword>
<comment type="caution">
    <text evidence="2">The sequence shown here is derived from an EMBL/GenBank/DDBJ whole genome shotgun (WGS) entry which is preliminary data.</text>
</comment>
<keyword evidence="1" id="KW-1133">Transmembrane helix</keyword>
<sequence>MLRITNTLLKRRISWLRYGDQKKNNKTLIALVSTAAVVIVGGYIYLFIYYEKYEKKKVKNAGWFLTNPFSHFRS</sequence>
<proteinExistence type="predicted"/>
<evidence type="ECO:0000313" key="3">
    <source>
        <dbReference type="Proteomes" id="UP000003094"/>
    </source>
</evidence>